<gene>
    <name evidence="7" type="ordered locus">Ctha_2067</name>
</gene>
<proteinExistence type="predicted"/>
<evidence type="ECO:0000313" key="8">
    <source>
        <dbReference type="Proteomes" id="UP000001208"/>
    </source>
</evidence>
<dbReference type="AlphaFoldDB" id="B3QV18"/>
<dbReference type="InterPro" id="IPR002797">
    <property type="entry name" value="Polysacc_synth"/>
</dbReference>
<keyword evidence="2" id="KW-1003">Cell membrane</keyword>
<dbReference type="KEGG" id="cts:Ctha_2067"/>
<evidence type="ECO:0000256" key="1">
    <source>
        <dbReference type="ARBA" id="ARBA00004651"/>
    </source>
</evidence>
<dbReference type="PANTHER" id="PTHR30250:SF11">
    <property type="entry name" value="O-ANTIGEN TRANSPORTER-RELATED"/>
    <property type="match status" value="1"/>
</dbReference>
<protein>
    <submittedName>
        <fullName evidence="7">Polysaccharide biosynthesis protein</fullName>
    </submittedName>
</protein>
<keyword evidence="8" id="KW-1185">Reference proteome</keyword>
<keyword evidence="5 6" id="KW-0472">Membrane</keyword>
<feature type="transmembrane region" description="Helical" evidence="6">
    <location>
        <begin position="49"/>
        <end position="70"/>
    </location>
</feature>
<dbReference type="HOGENOM" id="CLU_022017_0_2_10"/>
<feature type="transmembrane region" description="Helical" evidence="6">
    <location>
        <begin position="338"/>
        <end position="356"/>
    </location>
</feature>
<dbReference type="STRING" id="517418.Ctha_2067"/>
<keyword evidence="4 6" id="KW-1133">Transmembrane helix</keyword>
<evidence type="ECO:0000256" key="6">
    <source>
        <dbReference type="SAM" id="Phobius"/>
    </source>
</evidence>
<dbReference type="PANTHER" id="PTHR30250">
    <property type="entry name" value="PST FAMILY PREDICTED COLANIC ACID TRANSPORTER"/>
    <property type="match status" value="1"/>
</dbReference>
<comment type="subcellular location">
    <subcellularLocation>
        <location evidence="1">Cell membrane</location>
        <topology evidence="1">Multi-pass membrane protein</topology>
    </subcellularLocation>
</comment>
<feature type="transmembrane region" description="Helical" evidence="6">
    <location>
        <begin position="393"/>
        <end position="411"/>
    </location>
</feature>
<reference evidence="7 8" key="1">
    <citation type="submission" date="2008-06" db="EMBL/GenBank/DDBJ databases">
        <title>Complete sequence of Chloroherpeton thalassium ATCC 35110.</title>
        <authorList>
            <consortium name="US DOE Joint Genome Institute"/>
            <person name="Lucas S."/>
            <person name="Copeland A."/>
            <person name="Lapidus A."/>
            <person name="Glavina del Rio T."/>
            <person name="Dalin E."/>
            <person name="Tice H."/>
            <person name="Bruce D."/>
            <person name="Goodwin L."/>
            <person name="Pitluck S."/>
            <person name="Schmutz J."/>
            <person name="Larimer F."/>
            <person name="Land M."/>
            <person name="Hauser L."/>
            <person name="Kyrpides N."/>
            <person name="Mikhailova N."/>
            <person name="Liu Z."/>
            <person name="Li T."/>
            <person name="Zhao F."/>
            <person name="Overmann J."/>
            <person name="Bryant D.A."/>
            <person name="Richardson P."/>
        </authorList>
    </citation>
    <scope>NUCLEOTIDE SEQUENCE [LARGE SCALE GENOMIC DNA]</scope>
    <source>
        <strain evidence="8">ATCC 35110 / GB-78</strain>
    </source>
</reference>
<dbReference type="RefSeq" id="WP_012500602.1">
    <property type="nucleotide sequence ID" value="NC_011026.1"/>
</dbReference>
<evidence type="ECO:0000256" key="3">
    <source>
        <dbReference type="ARBA" id="ARBA00022692"/>
    </source>
</evidence>
<dbReference type="Proteomes" id="UP000001208">
    <property type="component" value="Chromosome"/>
</dbReference>
<evidence type="ECO:0000256" key="4">
    <source>
        <dbReference type="ARBA" id="ARBA00022989"/>
    </source>
</evidence>
<dbReference type="CDD" id="cd13128">
    <property type="entry name" value="MATE_Wzx_like"/>
    <property type="match status" value="1"/>
</dbReference>
<feature type="transmembrane region" description="Helical" evidence="6">
    <location>
        <begin position="124"/>
        <end position="146"/>
    </location>
</feature>
<dbReference type="EMBL" id="CP001100">
    <property type="protein sequence ID" value="ACF14519.1"/>
    <property type="molecule type" value="Genomic_DNA"/>
</dbReference>
<feature type="transmembrane region" description="Helical" evidence="6">
    <location>
        <begin position="153"/>
        <end position="173"/>
    </location>
</feature>
<feature type="transmembrane region" description="Helical" evidence="6">
    <location>
        <begin position="15"/>
        <end position="37"/>
    </location>
</feature>
<feature type="transmembrane region" description="Helical" evidence="6">
    <location>
        <begin position="368"/>
        <end position="387"/>
    </location>
</feature>
<sequence>MKLKFIINNQEKKKILANFFSLFLLQGINYLIPLITFPYLVRVVGVEKYGLLSFTVSIINYFSVVIDYGFNLTATKDVAINRENKEKLKEIFSSVMIIKSMMMFASFVFLFVMVVSVRKFRQDYLIYFLSFGMVVGQMLFPVWFFQGIEKMKYITYLNVLSKAVFAISIFLFVKHESDFYLVPTFTSAGFIISGIWALFLMKKKFGILFEWQSSKTIKYYLFDGWDIFVSRVFGAMYRNSNVVILGFLTNNMFVGYYSIAEKIIKILQSMQDVFGNALFPFLGRKNDDDKSAFLKLNNRYIKYIVFLYAVMTILLFSYSDFLSLLFFGDYNDNVILNVKIMSLVVFIGGMNYYYGILGLVSMGYKKEFSNYVVVIGVLNFALCYFFVAMYQDLGAVIAFVVSECLLLILIGKKFIN</sequence>
<dbReference type="OrthoDB" id="9815702at2"/>
<accession>B3QV18</accession>
<feature type="transmembrane region" description="Helical" evidence="6">
    <location>
        <begin position="300"/>
        <end position="318"/>
    </location>
</feature>
<feature type="transmembrane region" description="Helical" evidence="6">
    <location>
        <begin position="91"/>
        <end position="112"/>
    </location>
</feature>
<organism evidence="7 8">
    <name type="scientific">Chloroherpeton thalassium (strain ATCC 35110 / GB-78)</name>
    <dbReference type="NCBI Taxonomy" id="517418"/>
    <lineage>
        <taxon>Bacteria</taxon>
        <taxon>Pseudomonadati</taxon>
        <taxon>Chlorobiota</taxon>
        <taxon>Chlorobiia</taxon>
        <taxon>Chlorobiales</taxon>
        <taxon>Chloroherpetonaceae</taxon>
        <taxon>Chloroherpeton</taxon>
    </lineage>
</organism>
<dbReference type="GO" id="GO:0005886">
    <property type="term" value="C:plasma membrane"/>
    <property type="evidence" value="ECO:0007669"/>
    <property type="project" value="UniProtKB-SubCell"/>
</dbReference>
<dbReference type="InterPro" id="IPR050833">
    <property type="entry name" value="Poly_Biosynth_Transport"/>
</dbReference>
<keyword evidence="3 6" id="KW-0812">Transmembrane</keyword>
<evidence type="ECO:0000313" key="7">
    <source>
        <dbReference type="EMBL" id="ACF14519.1"/>
    </source>
</evidence>
<dbReference type="eggNOG" id="COG2244">
    <property type="taxonomic scope" value="Bacteria"/>
</dbReference>
<dbReference type="Pfam" id="PF01943">
    <property type="entry name" value="Polysacc_synt"/>
    <property type="match status" value="1"/>
</dbReference>
<evidence type="ECO:0000256" key="5">
    <source>
        <dbReference type="ARBA" id="ARBA00023136"/>
    </source>
</evidence>
<name>B3QV18_CHLT3</name>
<evidence type="ECO:0000256" key="2">
    <source>
        <dbReference type="ARBA" id="ARBA00022475"/>
    </source>
</evidence>
<feature type="transmembrane region" description="Helical" evidence="6">
    <location>
        <begin position="179"/>
        <end position="199"/>
    </location>
</feature>